<accession>A0AAW0N0U7</accession>
<dbReference type="Proteomes" id="UP001460270">
    <property type="component" value="Unassembled WGS sequence"/>
</dbReference>
<organism evidence="2 3">
    <name type="scientific">Mugilogobius chulae</name>
    <name type="common">yellowstripe goby</name>
    <dbReference type="NCBI Taxonomy" id="88201"/>
    <lineage>
        <taxon>Eukaryota</taxon>
        <taxon>Metazoa</taxon>
        <taxon>Chordata</taxon>
        <taxon>Craniata</taxon>
        <taxon>Vertebrata</taxon>
        <taxon>Euteleostomi</taxon>
        <taxon>Actinopterygii</taxon>
        <taxon>Neopterygii</taxon>
        <taxon>Teleostei</taxon>
        <taxon>Neoteleostei</taxon>
        <taxon>Acanthomorphata</taxon>
        <taxon>Gobiaria</taxon>
        <taxon>Gobiiformes</taxon>
        <taxon>Gobioidei</taxon>
        <taxon>Gobiidae</taxon>
        <taxon>Gobionellinae</taxon>
        <taxon>Mugilogobius</taxon>
    </lineage>
</organism>
<feature type="compositionally biased region" description="Basic and acidic residues" evidence="1">
    <location>
        <begin position="84"/>
        <end position="114"/>
    </location>
</feature>
<evidence type="ECO:0000313" key="3">
    <source>
        <dbReference type="Proteomes" id="UP001460270"/>
    </source>
</evidence>
<dbReference type="EMBL" id="JBBPFD010000018">
    <property type="protein sequence ID" value="KAK7888708.1"/>
    <property type="molecule type" value="Genomic_DNA"/>
</dbReference>
<protein>
    <submittedName>
        <fullName evidence="2">Uncharacterized protein</fullName>
    </submittedName>
</protein>
<evidence type="ECO:0000256" key="1">
    <source>
        <dbReference type="SAM" id="MobiDB-lite"/>
    </source>
</evidence>
<gene>
    <name evidence="2" type="ORF">WMY93_024268</name>
</gene>
<proteinExistence type="predicted"/>
<sequence>MSRKVCAVRRSEEVKEASKEIQRSGSLQIRPKIETKETQEQLQFRRFLPLLCSVPVLSLLQFSLFCSARAQWRRNALTHFSHTPQDHPRPGHEDRGKERRLGGKDSRRERRREG</sequence>
<dbReference type="AlphaFoldDB" id="A0AAW0N0U7"/>
<name>A0AAW0N0U7_9GOBI</name>
<reference evidence="3" key="1">
    <citation type="submission" date="2024-04" db="EMBL/GenBank/DDBJ databases">
        <title>Salinicola lusitanus LLJ914,a marine bacterium isolated from the Okinawa Trough.</title>
        <authorList>
            <person name="Li J."/>
        </authorList>
    </citation>
    <scope>NUCLEOTIDE SEQUENCE [LARGE SCALE GENOMIC DNA]</scope>
</reference>
<keyword evidence="3" id="KW-1185">Reference proteome</keyword>
<feature type="region of interest" description="Disordered" evidence="1">
    <location>
        <begin position="79"/>
        <end position="114"/>
    </location>
</feature>
<evidence type="ECO:0000313" key="2">
    <source>
        <dbReference type="EMBL" id="KAK7888708.1"/>
    </source>
</evidence>
<comment type="caution">
    <text evidence="2">The sequence shown here is derived from an EMBL/GenBank/DDBJ whole genome shotgun (WGS) entry which is preliminary data.</text>
</comment>